<protein>
    <recommendedName>
        <fullName evidence="3">F-box domain-containing protein</fullName>
    </recommendedName>
</protein>
<organism evidence="1 2">
    <name type="scientific">Aphanomyces euteiches</name>
    <dbReference type="NCBI Taxonomy" id="100861"/>
    <lineage>
        <taxon>Eukaryota</taxon>
        <taxon>Sar</taxon>
        <taxon>Stramenopiles</taxon>
        <taxon>Oomycota</taxon>
        <taxon>Saprolegniomycetes</taxon>
        <taxon>Saprolegniales</taxon>
        <taxon>Verrucalvaceae</taxon>
        <taxon>Aphanomyces</taxon>
    </lineage>
</organism>
<reference evidence="1 2" key="1">
    <citation type="submission" date="2019-07" db="EMBL/GenBank/DDBJ databases">
        <title>Genomics analysis of Aphanomyces spp. identifies a new class of oomycete effector associated with host adaptation.</title>
        <authorList>
            <person name="Gaulin E."/>
        </authorList>
    </citation>
    <scope>NUCLEOTIDE SEQUENCE [LARGE SCALE GENOMIC DNA]</scope>
    <source>
        <strain evidence="1 2">ATCC 201684</strain>
    </source>
</reference>
<dbReference type="Proteomes" id="UP000481153">
    <property type="component" value="Unassembled WGS sequence"/>
</dbReference>
<proteinExistence type="predicted"/>
<evidence type="ECO:0000313" key="1">
    <source>
        <dbReference type="EMBL" id="KAF0735760.1"/>
    </source>
</evidence>
<dbReference type="VEuPathDB" id="FungiDB:AeMF1_014485"/>
<name>A0A6G0X724_9STRA</name>
<gene>
    <name evidence="1" type="ORF">Ae201684_007766</name>
</gene>
<evidence type="ECO:0000313" key="2">
    <source>
        <dbReference type="Proteomes" id="UP000481153"/>
    </source>
</evidence>
<comment type="caution">
    <text evidence="1">The sequence shown here is derived from an EMBL/GenBank/DDBJ whole genome shotgun (WGS) entry which is preliminary data.</text>
</comment>
<evidence type="ECO:0008006" key="3">
    <source>
        <dbReference type="Google" id="ProtNLM"/>
    </source>
</evidence>
<dbReference type="AlphaFoldDB" id="A0A6G0X724"/>
<sequence>MPDHRQLPTEIIQRIALFIPQCGPFFAFLDTFEKDAIGILHHYLDLRGLMSRELLWPCLNLTRSPPESALHHIECLSACISNVRVSPAFDIMAVCPFLAPTSVVIDGSACKGGLKGGMLNKMLRLASSWKQLQSVAFTHVHKRQVGVALQCMRRTSITTFEIADIVFMDNSDGVADINDMVDAEPQQNQLEWVISWLQTVPARHFSTDCWYLSQGNSDLMPILYDAVADCQTLRTFSIGDTTLHGWNEYIFQKPLPMNKLVIKNGGLDADSVPTLISGL</sequence>
<keyword evidence="2" id="KW-1185">Reference proteome</keyword>
<accession>A0A6G0X724</accession>
<dbReference type="EMBL" id="VJMJ01000093">
    <property type="protein sequence ID" value="KAF0735760.1"/>
    <property type="molecule type" value="Genomic_DNA"/>
</dbReference>